<feature type="binding site" evidence="8">
    <location>
        <position position="143"/>
    </location>
    <ligand>
        <name>Mg(2+)</name>
        <dbReference type="ChEBI" id="CHEBI:18420"/>
    </ligand>
</feature>
<comment type="cofactor">
    <cofactor evidence="8">
        <name>Zn(2+)</name>
        <dbReference type="ChEBI" id="CHEBI:29105"/>
    </cofactor>
    <text evidence="8">Binds 2 Zn(2+) ions.</text>
</comment>
<dbReference type="SUPFAM" id="SSF53649">
    <property type="entry name" value="Alkaline phosphatase-like"/>
    <property type="match status" value="1"/>
</dbReference>
<keyword evidence="5 8" id="KW-0862">Zinc</keyword>
<name>A0A263BYB9_9BACI</name>
<dbReference type="CDD" id="cd16012">
    <property type="entry name" value="ALP"/>
    <property type="match status" value="1"/>
</dbReference>
<feature type="binding site" evidence="8">
    <location>
        <position position="269"/>
    </location>
    <ligand>
        <name>Zn(2+)</name>
        <dbReference type="ChEBI" id="CHEBI:29105"/>
        <label>2</label>
    </ligand>
</feature>
<dbReference type="GO" id="GO:0004035">
    <property type="term" value="F:alkaline phosphatase activity"/>
    <property type="evidence" value="ECO:0007669"/>
    <property type="project" value="TreeGrafter"/>
</dbReference>
<proteinExistence type="inferred from homology"/>
<comment type="similarity">
    <text evidence="1 9">Belongs to the alkaline phosphatase family.</text>
</comment>
<evidence type="ECO:0000256" key="5">
    <source>
        <dbReference type="ARBA" id="ARBA00022833"/>
    </source>
</evidence>
<feature type="binding site" evidence="8">
    <location>
        <position position="141"/>
    </location>
    <ligand>
        <name>Mg(2+)</name>
        <dbReference type="ChEBI" id="CHEBI:18420"/>
    </ligand>
</feature>
<keyword evidence="4" id="KW-0378">Hydrolase</keyword>
<dbReference type="AlphaFoldDB" id="A0A263BYB9"/>
<feature type="binding site" evidence="8">
    <location>
        <position position="311"/>
    </location>
    <ligand>
        <name>Zn(2+)</name>
        <dbReference type="ChEBI" id="CHEBI:29105"/>
        <label>2</label>
    </ligand>
</feature>
<feature type="binding site" evidence="8">
    <location>
        <position position="312"/>
    </location>
    <ligand>
        <name>Zn(2+)</name>
        <dbReference type="ChEBI" id="CHEBI:29105"/>
        <label>2</label>
    </ligand>
</feature>
<evidence type="ECO:0000256" key="1">
    <source>
        <dbReference type="ARBA" id="ARBA00005984"/>
    </source>
</evidence>
<dbReference type="PRINTS" id="PR00113">
    <property type="entry name" value="ALKPHPHTASE"/>
</dbReference>
<dbReference type="GO" id="GO:0046872">
    <property type="term" value="F:metal ion binding"/>
    <property type="evidence" value="ECO:0007669"/>
    <property type="project" value="UniProtKB-KW"/>
</dbReference>
<evidence type="ECO:0000313" key="11">
    <source>
        <dbReference type="Proteomes" id="UP000217083"/>
    </source>
</evidence>
<feature type="binding site" evidence="8">
    <location>
        <position position="264"/>
    </location>
    <ligand>
        <name>Mg(2+)</name>
        <dbReference type="ChEBI" id="CHEBI:18420"/>
    </ligand>
</feature>
<keyword evidence="6 8" id="KW-0460">Magnesium</keyword>
<dbReference type="InterPro" id="IPR001952">
    <property type="entry name" value="Alkaline_phosphatase"/>
</dbReference>
<evidence type="ECO:0000256" key="6">
    <source>
        <dbReference type="ARBA" id="ARBA00022842"/>
    </source>
</evidence>
<keyword evidence="3 8" id="KW-0479">Metal-binding</keyword>
<comment type="cofactor">
    <cofactor evidence="8">
        <name>Mg(2+)</name>
        <dbReference type="ChEBI" id="CHEBI:18420"/>
    </cofactor>
    <text evidence="8">Binds 1 Mg(2+) ion.</text>
</comment>
<sequence>MICTSLIGCSSVEDMQGENLNSNSKTPEITEIKNVILLIGDGMGTTYTTAYRYYKDNLTTSIMEKTSFDPYLVGLQTTYSFDEDHNITDSAAAATSLSSGIKTYNGAIGVDMHEDDVKTVLEVAKELGKSTGLIATSTINHATPAAFGAHNKSRKNYSEIANDYYDDLVNGKHKVDILLGGGRNEFVRKDRNLVEEFKKDGYAFVTTRKELLENQNEQVIGLFAEGALPKMIDRSKETPSLEDMTLAALKQLNKNENGFFLMVEGSQIDWGGHDNDIVSVMSEMEDFEKAFKAAIDFAIKDKHTLVIATGDHETGGLSVGSGSDYNWNFEIIKQVTRTPSFIANKLIAQADVEKTLKKYIKFSLTREEVNKVIDKVNSNPAGTVKTIASIINKRSNTGWTTNGHTGQDVPVYAFGPGSALFAGLTDNTETAKNIIKMLNLSH</sequence>
<accession>A0A263BYB9</accession>
<feature type="binding site" evidence="8">
    <location>
        <position position="41"/>
    </location>
    <ligand>
        <name>Zn(2+)</name>
        <dbReference type="ChEBI" id="CHEBI:29105"/>
        <label>2</label>
    </ligand>
</feature>
<dbReference type="PANTHER" id="PTHR11596:SF5">
    <property type="entry name" value="ALKALINE PHOSPHATASE"/>
    <property type="match status" value="1"/>
</dbReference>
<feature type="binding site" evidence="8">
    <location>
        <position position="273"/>
    </location>
    <ligand>
        <name>Zn(2+)</name>
        <dbReference type="ChEBI" id="CHEBI:29105"/>
        <label>2</label>
    </ligand>
</feature>
<dbReference type="Gene3D" id="1.10.60.40">
    <property type="match status" value="1"/>
</dbReference>
<organism evidence="10 11">
    <name type="scientific">Lottiidibacillus patelloidae</name>
    <dbReference type="NCBI Taxonomy" id="2670334"/>
    <lineage>
        <taxon>Bacteria</taxon>
        <taxon>Bacillati</taxon>
        <taxon>Bacillota</taxon>
        <taxon>Bacilli</taxon>
        <taxon>Bacillales</taxon>
        <taxon>Bacillaceae</taxon>
        <taxon>Lottiidibacillus</taxon>
    </lineage>
</organism>
<evidence type="ECO:0000256" key="2">
    <source>
        <dbReference type="ARBA" id="ARBA00022553"/>
    </source>
</evidence>
<comment type="caution">
    <text evidence="10">The sequence shown here is derived from an EMBL/GenBank/DDBJ whole genome shotgun (WGS) entry which is preliminary data.</text>
</comment>
<dbReference type="PROSITE" id="PS00123">
    <property type="entry name" value="ALKALINE_PHOSPHATASE"/>
    <property type="match status" value="1"/>
</dbReference>
<feature type="binding site" evidence="8">
    <location>
        <position position="41"/>
    </location>
    <ligand>
        <name>Mg(2+)</name>
        <dbReference type="ChEBI" id="CHEBI:18420"/>
    </ligand>
</feature>
<dbReference type="EMBL" id="NPIA01000001">
    <property type="protein sequence ID" value="OZM58733.1"/>
    <property type="molecule type" value="Genomic_DNA"/>
</dbReference>
<keyword evidence="11" id="KW-1185">Reference proteome</keyword>
<reference evidence="11" key="1">
    <citation type="submission" date="2017-08" db="EMBL/GenBank/DDBJ databases">
        <authorList>
            <person name="Huang Z."/>
        </authorList>
    </citation>
    <scope>NUCLEOTIDE SEQUENCE [LARGE SCALE GENOMIC DNA]</scope>
    <source>
        <strain evidence="11">SA5d-4</strain>
    </source>
</reference>
<feature type="active site" description="Phosphoserine intermediate" evidence="7">
    <location>
        <position position="90"/>
    </location>
</feature>
<dbReference type="PANTHER" id="PTHR11596">
    <property type="entry name" value="ALKALINE PHOSPHATASE"/>
    <property type="match status" value="1"/>
</dbReference>
<dbReference type="InterPro" id="IPR018299">
    <property type="entry name" value="Alkaline_phosphatase_AS"/>
</dbReference>
<gene>
    <name evidence="10" type="ORF">CIB95_00905</name>
</gene>
<evidence type="ECO:0000313" key="10">
    <source>
        <dbReference type="EMBL" id="OZM58733.1"/>
    </source>
</evidence>
<evidence type="ECO:0000256" key="8">
    <source>
        <dbReference type="PIRSR" id="PIRSR601952-2"/>
    </source>
</evidence>
<evidence type="ECO:0000256" key="3">
    <source>
        <dbReference type="ARBA" id="ARBA00022723"/>
    </source>
</evidence>
<dbReference type="InterPro" id="IPR017850">
    <property type="entry name" value="Alkaline_phosphatase_core_sf"/>
</dbReference>
<dbReference type="SMART" id="SM00098">
    <property type="entry name" value="alkPPc"/>
    <property type="match status" value="1"/>
</dbReference>
<keyword evidence="2" id="KW-0597">Phosphoprotein</keyword>
<dbReference type="Gene3D" id="3.40.720.10">
    <property type="entry name" value="Alkaline Phosphatase, subunit A"/>
    <property type="match status" value="1"/>
</dbReference>
<evidence type="ECO:0000256" key="4">
    <source>
        <dbReference type="ARBA" id="ARBA00022801"/>
    </source>
</evidence>
<evidence type="ECO:0000256" key="9">
    <source>
        <dbReference type="RuleBase" id="RU003946"/>
    </source>
</evidence>
<dbReference type="Pfam" id="PF00245">
    <property type="entry name" value="Alk_phosphatase"/>
    <property type="match status" value="1"/>
</dbReference>
<evidence type="ECO:0000256" key="7">
    <source>
        <dbReference type="PIRSR" id="PIRSR601952-1"/>
    </source>
</evidence>
<feature type="binding site" evidence="8">
    <location>
        <position position="404"/>
    </location>
    <ligand>
        <name>Zn(2+)</name>
        <dbReference type="ChEBI" id="CHEBI:29105"/>
        <label>2</label>
    </ligand>
</feature>
<reference evidence="10 11" key="2">
    <citation type="submission" date="2017-09" db="EMBL/GenBank/DDBJ databases">
        <title>Bacillus patelloidae sp. nov., isolated from the intestinal tract of a marine limpet.</title>
        <authorList>
            <person name="Liu R."/>
            <person name="Dong C."/>
            <person name="Shao Z."/>
        </authorList>
    </citation>
    <scope>NUCLEOTIDE SEQUENCE [LARGE SCALE GENOMIC DNA]</scope>
    <source>
        <strain evidence="10 11">SA5d-4</strain>
    </source>
</reference>
<dbReference type="Proteomes" id="UP000217083">
    <property type="component" value="Unassembled WGS sequence"/>
</dbReference>
<protein>
    <submittedName>
        <fullName evidence="10">Alkaline phosphatase</fullName>
    </submittedName>
</protein>